<reference evidence="6" key="1">
    <citation type="journal article" date="2019" name="Int. J. Syst. Evol. Microbiol.">
        <title>The Global Catalogue of Microorganisms (GCM) 10K type strain sequencing project: providing services to taxonomists for standard genome sequencing and annotation.</title>
        <authorList>
            <consortium name="The Broad Institute Genomics Platform"/>
            <consortium name="The Broad Institute Genome Sequencing Center for Infectious Disease"/>
            <person name="Wu L."/>
            <person name="Ma J."/>
        </authorList>
    </citation>
    <scope>NUCLEOTIDE SEQUENCE [LARGE SCALE GENOMIC DNA]</scope>
    <source>
        <strain evidence="6">CGMCC 4.1648</strain>
    </source>
</reference>
<evidence type="ECO:0000256" key="1">
    <source>
        <dbReference type="ARBA" id="ARBA00023125"/>
    </source>
</evidence>
<feature type="compositionally biased region" description="Polar residues" evidence="3">
    <location>
        <begin position="197"/>
        <end position="206"/>
    </location>
</feature>
<organism evidence="5 6">
    <name type="scientific">Streptomyces coeruleoprunus</name>
    <dbReference type="NCBI Taxonomy" id="285563"/>
    <lineage>
        <taxon>Bacteria</taxon>
        <taxon>Bacillati</taxon>
        <taxon>Actinomycetota</taxon>
        <taxon>Actinomycetes</taxon>
        <taxon>Kitasatosporales</taxon>
        <taxon>Streptomycetaceae</taxon>
        <taxon>Streptomyces</taxon>
    </lineage>
</organism>
<dbReference type="PANTHER" id="PTHR30055:SF146">
    <property type="entry name" value="HTH-TYPE TRANSCRIPTIONAL DUAL REGULATOR CECR"/>
    <property type="match status" value="1"/>
</dbReference>
<accession>A0ABV9XR06</accession>
<comment type="caution">
    <text evidence="5">The sequence shown here is derived from an EMBL/GenBank/DDBJ whole genome shotgun (WGS) entry which is preliminary data.</text>
</comment>
<dbReference type="Proteomes" id="UP001595829">
    <property type="component" value="Unassembled WGS sequence"/>
</dbReference>
<keyword evidence="1 2" id="KW-0238">DNA-binding</keyword>
<name>A0ABV9XR06_9ACTN</name>
<keyword evidence="6" id="KW-1185">Reference proteome</keyword>
<dbReference type="InterPro" id="IPR050109">
    <property type="entry name" value="HTH-type_TetR-like_transc_reg"/>
</dbReference>
<dbReference type="PROSITE" id="PS50977">
    <property type="entry name" value="HTH_TETR_2"/>
    <property type="match status" value="1"/>
</dbReference>
<dbReference type="SUPFAM" id="SSF46689">
    <property type="entry name" value="Homeodomain-like"/>
    <property type="match status" value="1"/>
</dbReference>
<feature type="DNA-binding region" description="H-T-H motif" evidence="2">
    <location>
        <begin position="25"/>
        <end position="44"/>
    </location>
</feature>
<dbReference type="PANTHER" id="PTHR30055">
    <property type="entry name" value="HTH-TYPE TRANSCRIPTIONAL REGULATOR RUTR"/>
    <property type="match status" value="1"/>
</dbReference>
<proteinExistence type="predicted"/>
<dbReference type="InterPro" id="IPR009057">
    <property type="entry name" value="Homeodomain-like_sf"/>
</dbReference>
<dbReference type="InterPro" id="IPR001647">
    <property type="entry name" value="HTH_TetR"/>
</dbReference>
<dbReference type="EMBL" id="JBHSJD010000024">
    <property type="protein sequence ID" value="MFC5025927.1"/>
    <property type="molecule type" value="Genomic_DNA"/>
</dbReference>
<dbReference type="Gene3D" id="1.10.10.60">
    <property type="entry name" value="Homeodomain-like"/>
    <property type="match status" value="1"/>
</dbReference>
<evidence type="ECO:0000313" key="6">
    <source>
        <dbReference type="Proteomes" id="UP001595829"/>
    </source>
</evidence>
<dbReference type="Pfam" id="PF00440">
    <property type="entry name" value="TetR_N"/>
    <property type="match status" value="1"/>
</dbReference>
<protein>
    <submittedName>
        <fullName evidence="5">TetR/AcrR family transcriptional regulator</fullName>
    </submittedName>
</protein>
<feature type="region of interest" description="Disordered" evidence="3">
    <location>
        <begin position="175"/>
        <end position="206"/>
    </location>
</feature>
<evidence type="ECO:0000256" key="3">
    <source>
        <dbReference type="SAM" id="MobiDB-lite"/>
    </source>
</evidence>
<dbReference type="RefSeq" id="WP_345689288.1">
    <property type="nucleotide sequence ID" value="NZ_BAABIT010000001.1"/>
</dbReference>
<dbReference type="Gene3D" id="1.10.357.10">
    <property type="entry name" value="Tetracycline Repressor, domain 2"/>
    <property type="match status" value="1"/>
</dbReference>
<gene>
    <name evidence="5" type="ORF">ACFPM3_27740</name>
</gene>
<evidence type="ECO:0000313" key="5">
    <source>
        <dbReference type="EMBL" id="MFC5025927.1"/>
    </source>
</evidence>
<evidence type="ECO:0000259" key="4">
    <source>
        <dbReference type="PROSITE" id="PS50977"/>
    </source>
</evidence>
<feature type="domain" description="HTH tetR-type" evidence="4">
    <location>
        <begin position="2"/>
        <end position="62"/>
    </location>
</feature>
<sequence length="206" mass="21281">MPTAREALLDAALAALADLPWSAVRMVDVAAAAGLSRQTLYNEFGSKDGLARALVRREADACLAAVERAAAAGPPGDAAERLAALADWLVARATARPLLRALLTGCWGTRLPEPPPARPRRTLRVGPAQRRADAGTPGPGELLEEIRDRARPAPDATLDTEVALRLALSHLVAPAARGQGPGPLVRAALGATRPAVSATNPTAGAR</sequence>
<feature type="region of interest" description="Disordered" evidence="3">
    <location>
        <begin position="113"/>
        <end position="145"/>
    </location>
</feature>
<evidence type="ECO:0000256" key="2">
    <source>
        <dbReference type="PROSITE-ProRule" id="PRU00335"/>
    </source>
</evidence>